<evidence type="ECO:0000259" key="12">
    <source>
        <dbReference type="Pfam" id="PF02767"/>
    </source>
</evidence>
<keyword evidence="5 10" id="KW-0808">Transferase</keyword>
<dbReference type="GO" id="GO:0003677">
    <property type="term" value="F:DNA binding"/>
    <property type="evidence" value="ECO:0007669"/>
    <property type="project" value="UniProtKB-UniRule"/>
</dbReference>
<dbReference type="GO" id="GO:0003887">
    <property type="term" value="F:DNA-directed DNA polymerase activity"/>
    <property type="evidence" value="ECO:0007669"/>
    <property type="project" value="UniProtKB-UniRule"/>
</dbReference>
<keyword evidence="8 10" id="KW-0239">DNA-directed DNA polymerase</keyword>
<dbReference type="EMBL" id="CP013259">
    <property type="protein sequence ID" value="ANZ22267.1"/>
    <property type="molecule type" value="Genomic_DNA"/>
</dbReference>
<comment type="function">
    <text evidence="10">Confers DNA tethering and processivity to DNA polymerases and other proteins. Acts as a clamp, forming a ring around DNA (a reaction catalyzed by the clamp-loading complex) which diffuses in an ATP-independent manner freely and bidirectionally along dsDNA. Initially characterized for its ability to contact the catalytic subunit of DNA polymerase III (Pol III), a complex, multichain enzyme responsible for most of the replicative synthesis in bacteria; Pol III exhibits 3'-5' exonuclease proofreading activity. The beta chain is required for initiation of replication as well as for processivity of DNA replication.</text>
</comment>
<dbReference type="InterPro" id="IPR001001">
    <property type="entry name" value="DNA_polIII_beta"/>
</dbReference>
<keyword evidence="6 10" id="KW-0548">Nucleotidyltransferase</keyword>
<proteinExistence type="inferred from homology"/>
<dbReference type="PIRSF" id="PIRSF000804">
    <property type="entry name" value="DNA_pol_III_b"/>
    <property type="match status" value="1"/>
</dbReference>
<comment type="subunit">
    <text evidence="10">Forms a ring-shaped head-to-tail homodimer around DNA.</text>
</comment>
<evidence type="ECO:0000256" key="4">
    <source>
        <dbReference type="ARBA" id="ARBA00022490"/>
    </source>
</evidence>
<dbReference type="Pfam" id="PF02767">
    <property type="entry name" value="DNA_pol3_beta_2"/>
    <property type="match status" value="1"/>
</dbReference>
<dbReference type="Pfam" id="PF00712">
    <property type="entry name" value="DNA_pol3_beta"/>
    <property type="match status" value="1"/>
</dbReference>
<evidence type="ECO:0000256" key="3">
    <source>
        <dbReference type="ARBA" id="ARBA00021035"/>
    </source>
</evidence>
<dbReference type="Gene3D" id="3.70.10.10">
    <property type="match status" value="1"/>
</dbReference>
<dbReference type="InterPro" id="IPR022635">
    <property type="entry name" value="DNA_polIII_beta_C"/>
</dbReference>
<dbReference type="InterPro" id="IPR046938">
    <property type="entry name" value="DNA_clamp_sf"/>
</dbReference>
<evidence type="ECO:0000259" key="11">
    <source>
        <dbReference type="Pfam" id="PF00712"/>
    </source>
</evidence>
<evidence type="ECO:0000256" key="9">
    <source>
        <dbReference type="ARBA" id="ARBA00023125"/>
    </source>
</evidence>
<dbReference type="AlphaFoldDB" id="A0A1B2H7S4"/>
<evidence type="ECO:0000259" key="13">
    <source>
        <dbReference type="Pfam" id="PF02768"/>
    </source>
</evidence>
<dbReference type="STRING" id="118101.ATN01_00055"/>
<comment type="subcellular location">
    <subcellularLocation>
        <location evidence="1 10">Cytoplasm</location>
    </subcellularLocation>
</comment>
<dbReference type="SMART" id="SM00480">
    <property type="entry name" value="POL3Bc"/>
    <property type="match status" value="1"/>
</dbReference>
<evidence type="ECO:0000256" key="8">
    <source>
        <dbReference type="ARBA" id="ARBA00022932"/>
    </source>
</evidence>
<dbReference type="GO" id="GO:0009360">
    <property type="term" value="C:DNA polymerase III complex"/>
    <property type="evidence" value="ECO:0007669"/>
    <property type="project" value="InterPro"/>
</dbReference>
<dbReference type="GO" id="GO:0006271">
    <property type="term" value="P:DNA strand elongation involved in DNA replication"/>
    <property type="evidence" value="ECO:0007669"/>
    <property type="project" value="TreeGrafter"/>
</dbReference>
<dbReference type="InterPro" id="IPR022637">
    <property type="entry name" value="DNA_polIII_beta_cen"/>
</dbReference>
<evidence type="ECO:0000256" key="1">
    <source>
        <dbReference type="ARBA" id="ARBA00004496"/>
    </source>
</evidence>
<dbReference type="OrthoDB" id="8421503at2"/>
<evidence type="ECO:0000256" key="7">
    <source>
        <dbReference type="ARBA" id="ARBA00022705"/>
    </source>
</evidence>
<reference evidence="14 15" key="1">
    <citation type="submission" date="2015-11" db="EMBL/GenBank/DDBJ databases">
        <title>The complete genome of Buchnera aphidicola from Diuraphis noxia biotype SAM.</title>
        <authorList>
            <person name="Burger N.F.V."/>
            <person name="Oberholster A.-M."/>
        </authorList>
    </citation>
    <scope>NUCLEOTIDE SEQUENCE [LARGE SCALE GENOMIC DNA]</scope>
    <source>
        <strain evidence="14">SAM</strain>
    </source>
</reference>
<keyword evidence="7 10" id="KW-0235">DNA replication</keyword>
<protein>
    <recommendedName>
        <fullName evidence="3 10">Beta sliding clamp</fullName>
    </recommendedName>
</protein>
<gene>
    <name evidence="14" type="ORF">ATN01_00055</name>
</gene>
<evidence type="ECO:0000256" key="2">
    <source>
        <dbReference type="ARBA" id="ARBA00010752"/>
    </source>
</evidence>
<dbReference type="PANTHER" id="PTHR30478">
    <property type="entry name" value="DNA POLYMERASE III SUBUNIT BETA"/>
    <property type="match status" value="1"/>
</dbReference>
<dbReference type="Pfam" id="PF02768">
    <property type="entry name" value="DNA_pol3_beta_3"/>
    <property type="match status" value="1"/>
</dbReference>
<dbReference type="SUPFAM" id="SSF55979">
    <property type="entry name" value="DNA clamp"/>
    <property type="match status" value="3"/>
</dbReference>
<dbReference type="Gene3D" id="3.10.150.10">
    <property type="entry name" value="DNA Polymerase III, subunit A, domain 2"/>
    <property type="match status" value="1"/>
</dbReference>
<dbReference type="PANTHER" id="PTHR30478:SF0">
    <property type="entry name" value="BETA SLIDING CLAMP"/>
    <property type="match status" value="1"/>
</dbReference>
<evidence type="ECO:0000256" key="5">
    <source>
        <dbReference type="ARBA" id="ARBA00022679"/>
    </source>
</evidence>
<sequence length="366" mass="42203">MKFNIKNKIFTQHLKKINRLITKNSTLPILENILITVNNGIISLTATNLETELISNIEISKTYTPGSITVSGQKLLNICRNSSELSDIKISLNKEKIHISLENSNYILNTLPAENFPNHNNFDHVSEFFISSDILKKMIEKTHFSMGKQDVRYYLNGMLLEKNKTSLYTVATDGYRLGIAKTPLKKDVVIFSAIIPRKGIIELHKLLNIEPQLIHVLIGKNNIKIYIEKLIFTVQLIEGEYPDYKSILSRKKQHPIILNNKILKQSLLRVSVLSDKNFCGVEIYITNNKFQVLSNNQHEEKAEDSFKINYYGENIEISINVYYIIEVLNVISSKNIFIFFNESNNSIHIESEEDHSLLYVIMLLRR</sequence>
<name>A0A1B2H7S4_BUCDN</name>
<evidence type="ECO:0000256" key="6">
    <source>
        <dbReference type="ARBA" id="ARBA00022695"/>
    </source>
</evidence>
<keyword evidence="9" id="KW-0238">DNA-binding</keyword>
<evidence type="ECO:0000256" key="10">
    <source>
        <dbReference type="PIRNR" id="PIRNR000804"/>
    </source>
</evidence>
<dbReference type="GO" id="GO:0008408">
    <property type="term" value="F:3'-5' exonuclease activity"/>
    <property type="evidence" value="ECO:0007669"/>
    <property type="project" value="InterPro"/>
</dbReference>
<feature type="domain" description="DNA polymerase III beta sliding clamp central" evidence="12">
    <location>
        <begin position="130"/>
        <end position="243"/>
    </location>
</feature>
<feature type="domain" description="DNA polymerase III beta sliding clamp C-terminal" evidence="13">
    <location>
        <begin position="246"/>
        <end position="364"/>
    </location>
</feature>
<dbReference type="GO" id="GO:0005737">
    <property type="term" value="C:cytoplasm"/>
    <property type="evidence" value="ECO:0007669"/>
    <property type="project" value="UniProtKB-SubCell"/>
</dbReference>
<evidence type="ECO:0000313" key="15">
    <source>
        <dbReference type="Proteomes" id="UP000093070"/>
    </source>
</evidence>
<dbReference type="RefSeq" id="WP_075433086.1">
    <property type="nucleotide sequence ID" value="NZ_CP013259.1"/>
</dbReference>
<accession>A0A1B2H7S4</accession>
<keyword evidence="4 10" id="KW-0963">Cytoplasm</keyword>
<dbReference type="NCBIfam" id="TIGR00663">
    <property type="entry name" value="dnan"/>
    <property type="match status" value="1"/>
</dbReference>
<organism evidence="14 15">
    <name type="scientific">Buchnera aphidicola subsp. Diuraphis noxia</name>
    <dbReference type="NCBI Taxonomy" id="118101"/>
    <lineage>
        <taxon>Bacteria</taxon>
        <taxon>Pseudomonadati</taxon>
        <taxon>Pseudomonadota</taxon>
        <taxon>Gammaproteobacteria</taxon>
        <taxon>Enterobacterales</taxon>
        <taxon>Erwiniaceae</taxon>
        <taxon>Buchnera</taxon>
    </lineage>
</organism>
<dbReference type="Proteomes" id="UP000093070">
    <property type="component" value="Chromosome"/>
</dbReference>
<dbReference type="PATRIC" id="fig|118101.4.peg.11"/>
<feature type="domain" description="DNA polymerase III beta sliding clamp N-terminal" evidence="11">
    <location>
        <begin position="1"/>
        <end position="118"/>
    </location>
</feature>
<evidence type="ECO:0000313" key="14">
    <source>
        <dbReference type="EMBL" id="ANZ22267.1"/>
    </source>
</evidence>
<comment type="similarity">
    <text evidence="2 10">Belongs to the beta sliding clamp family.</text>
</comment>
<dbReference type="CDD" id="cd00140">
    <property type="entry name" value="beta_clamp"/>
    <property type="match status" value="1"/>
</dbReference>
<dbReference type="InterPro" id="IPR022634">
    <property type="entry name" value="DNA_polIII_beta_N"/>
</dbReference>